<feature type="non-terminal residue" evidence="1">
    <location>
        <position position="68"/>
    </location>
</feature>
<evidence type="ECO:0000313" key="1">
    <source>
        <dbReference type="EMBL" id="GAH61887.1"/>
    </source>
</evidence>
<comment type="caution">
    <text evidence="1">The sequence shown here is derived from an EMBL/GenBank/DDBJ whole genome shotgun (WGS) entry which is preliminary data.</text>
</comment>
<reference evidence="1" key="1">
    <citation type="journal article" date="2014" name="Front. Microbiol.">
        <title>High frequency of phylogenetically diverse reductive dehalogenase-homologous genes in deep subseafloor sedimentary metagenomes.</title>
        <authorList>
            <person name="Kawai M."/>
            <person name="Futagami T."/>
            <person name="Toyoda A."/>
            <person name="Takaki Y."/>
            <person name="Nishi S."/>
            <person name="Hori S."/>
            <person name="Arai W."/>
            <person name="Tsubouchi T."/>
            <person name="Morono Y."/>
            <person name="Uchiyama I."/>
            <person name="Ito T."/>
            <person name="Fujiyama A."/>
            <person name="Inagaki F."/>
            <person name="Takami H."/>
        </authorList>
    </citation>
    <scope>NUCLEOTIDE SEQUENCE</scope>
    <source>
        <strain evidence="1">Expedition CK06-06</strain>
    </source>
</reference>
<protein>
    <submittedName>
        <fullName evidence="1">Uncharacterized protein</fullName>
    </submittedName>
</protein>
<dbReference type="EMBL" id="BARU01034088">
    <property type="protein sequence ID" value="GAH61887.1"/>
    <property type="molecule type" value="Genomic_DNA"/>
</dbReference>
<accession>X1GXI3</accession>
<gene>
    <name evidence="1" type="ORF">S03H2_53549</name>
</gene>
<dbReference type="AlphaFoldDB" id="X1GXI3"/>
<sequence length="68" mass="7884">MTRPEIEKVEPIFRRAATINLESFSVAIHDLLERLLPTLTRKLESIGERLTIQLVAIWLKIEAENEID</sequence>
<name>X1GXI3_9ZZZZ</name>
<organism evidence="1">
    <name type="scientific">marine sediment metagenome</name>
    <dbReference type="NCBI Taxonomy" id="412755"/>
    <lineage>
        <taxon>unclassified sequences</taxon>
        <taxon>metagenomes</taxon>
        <taxon>ecological metagenomes</taxon>
    </lineage>
</organism>
<proteinExistence type="predicted"/>